<evidence type="ECO:0000313" key="2">
    <source>
        <dbReference type="Proteomes" id="UP000177629"/>
    </source>
</evidence>
<comment type="caution">
    <text evidence="1">The sequence shown here is derived from an EMBL/GenBank/DDBJ whole genome shotgun (WGS) entry which is preliminary data.</text>
</comment>
<name>A0A1G2PHD3_9BACT</name>
<proteinExistence type="predicted"/>
<gene>
    <name evidence="1" type="ORF">A2806_03650</name>
</gene>
<organism evidence="1 2">
    <name type="scientific">Candidatus Terrybacteria bacterium RIFCSPHIGHO2_01_FULL_48_17</name>
    <dbReference type="NCBI Taxonomy" id="1802362"/>
    <lineage>
        <taxon>Bacteria</taxon>
        <taxon>Candidatus Terryibacteriota</taxon>
    </lineage>
</organism>
<dbReference type="Proteomes" id="UP000177629">
    <property type="component" value="Unassembled WGS sequence"/>
</dbReference>
<sequence length="63" mass="7079">MLTVSVQAGERSHQVTFQRAVGNACGSRFCNPCRAERGLEVEKFVRVRKVEEDENASPKTRRG</sequence>
<accession>A0A1G2PHD3</accession>
<evidence type="ECO:0000313" key="1">
    <source>
        <dbReference type="EMBL" id="OHA47683.1"/>
    </source>
</evidence>
<dbReference type="EMBL" id="MHSS01000015">
    <property type="protein sequence ID" value="OHA47683.1"/>
    <property type="molecule type" value="Genomic_DNA"/>
</dbReference>
<reference evidence="1 2" key="1">
    <citation type="journal article" date="2016" name="Nat. Commun.">
        <title>Thousands of microbial genomes shed light on interconnected biogeochemical processes in an aquifer system.</title>
        <authorList>
            <person name="Anantharaman K."/>
            <person name="Brown C.T."/>
            <person name="Hug L.A."/>
            <person name="Sharon I."/>
            <person name="Castelle C.J."/>
            <person name="Probst A.J."/>
            <person name="Thomas B.C."/>
            <person name="Singh A."/>
            <person name="Wilkins M.J."/>
            <person name="Karaoz U."/>
            <person name="Brodie E.L."/>
            <person name="Williams K.H."/>
            <person name="Hubbard S.S."/>
            <person name="Banfield J.F."/>
        </authorList>
    </citation>
    <scope>NUCLEOTIDE SEQUENCE [LARGE SCALE GENOMIC DNA]</scope>
</reference>
<protein>
    <submittedName>
        <fullName evidence="1">Uncharacterized protein</fullName>
    </submittedName>
</protein>
<dbReference type="AlphaFoldDB" id="A0A1G2PHD3"/>